<proteinExistence type="predicted"/>
<reference evidence="2" key="1">
    <citation type="journal article" date="2021" name="Vet Sci">
        <title>O-Serogroups and Pathovirotypes of Escherichia coli Isolated from Post-Weaning Piglets Showing Diarrhoea and/or Oedema in South Korea.</title>
        <authorList>
            <person name="Byun J.W."/>
            <person name="Moon B.Y."/>
            <person name="Do K.H."/>
            <person name="Lee K."/>
            <person name="Lee H.Y."/>
            <person name="Kim W.I."/>
            <person name="So B."/>
            <person name="Lee W.K."/>
        </authorList>
    </citation>
    <scope>NUCLEOTIDE SEQUENCE</scope>
    <source>
        <strain evidence="2">84/14</strain>
    </source>
</reference>
<protein>
    <submittedName>
        <fullName evidence="2">Uncharacterized protein</fullName>
    </submittedName>
</protein>
<evidence type="ECO:0000313" key="3">
    <source>
        <dbReference type="Proteomes" id="UP001077788"/>
    </source>
</evidence>
<dbReference type="EMBL" id="JAPQFC010000273">
    <property type="protein sequence ID" value="MCY6524807.1"/>
    <property type="molecule type" value="Genomic_DNA"/>
</dbReference>
<feature type="region of interest" description="Disordered" evidence="1">
    <location>
        <begin position="19"/>
        <end position="49"/>
    </location>
</feature>
<name>A0A9Q4H7A2_ACTPL</name>
<evidence type="ECO:0000313" key="2">
    <source>
        <dbReference type="EMBL" id="MCY6524807.1"/>
    </source>
</evidence>
<reference evidence="2" key="2">
    <citation type="submission" date="2022-12" db="EMBL/GenBank/DDBJ databases">
        <authorList>
            <person name="Kardos G."/>
            <person name="Sarkozi R."/>
            <person name="Laczko L."/>
            <person name="Marton S."/>
            <person name="Makrai L."/>
            <person name="Banyai K."/>
            <person name="Fodor L."/>
        </authorList>
    </citation>
    <scope>NUCLEOTIDE SEQUENCE</scope>
    <source>
        <strain evidence="2">84/14</strain>
    </source>
</reference>
<feature type="compositionally biased region" description="Basic and acidic residues" evidence="1">
    <location>
        <begin position="35"/>
        <end position="49"/>
    </location>
</feature>
<dbReference type="AlphaFoldDB" id="A0A9Q4H7A2"/>
<gene>
    <name evidence="2" type="ORF">OYG11_11400</name>
</gene>
<organism evidence="2 3">
    <name type="scientific">Actinobacillus pleuropneumoniae</name>
    <name type="common">Haemophilus pleuropneumoniae</name>
    <dbReference type="NCBI Taxonomy" id="715"/>
    <lineage>
        <taxon>Bacteria</taxon>
        <taxon>Pseudomonadati</taxon>
        <taxon>Pseudomonadota</taxon>
        <taxon>Gammaproteobacteria</taxon>
        <taxon>Pasteurellales</taxon>
        <taxon>Pasteurellaceae</taxon>
        <taxon>Actinobacillus</taxon>
    </lineage>
</organism>
<accession>A0A9Q4H7A2</accession>
<evidence type="ECO:0000256" key="1">
    <source>
        <dbReference type="SAM" id="MobiDB-lite"/>
    </source>
</evidence>
<dbReference type="Proteomes" id="UP001077788">
    <property type="component" value="Unassembled WGS sequence"/>
</dbReference>
<feature type="non-terminal residue" evidence="2">
    <location>
        <position position="1"/>
    </location>
</feature>
<sequence length="76" mass="8845">ELETEEFVSHDLMDSLLEKIPDTMDTSGAKRHHTLDHSDSDKENPHPMEDTSLVLFWSLPTQGEWRKVEKKKGRKV</sequence>
<dbReference type="RefSeq" id="WP_267991912.1">
    <property type="nucleotide sequence ID" value="NZ_JAPQFC010000273.1"/>
</dbReference>
<comment type="caution">
    <text evidence="2">The sequence shown here is derived from an EMBL/GenBank/DDBJ whole genome shotgun (WGS) entry which is preliminary data.</text>
</comment>